<evidence type="ECO:0000256" key="1">
    <source>
        <dbReference type="SAM" id="MobiDB-lite"/>
    </source>
</evidence>
<evidence type="ECO:0000313" key="2">
    <source>
        <dbReference type="Ensembl" id="ENSACCP00020000907.1"/>
    </source>
</evidence>
<feature type="region of interest" description="Disordered" evidence="1">
    <location>
        <begin position="1"/>
        <end position="20"/>
    </location>
</feature>
<reference evidence="2" key="1">
    <citation type="submission" date="2025-08" db="UniProtKB">
        <authorList>
            <consortium name="Ensembl"/>
        </authorList>
    </citation>
    <scope>IDENTIFICATION</scope>
</reference>
<reference evidence="2" key="2">
    <citation type="submission" date="2025-09" db="UniProtKB">
        <authorList>
            <consortium name="Ensembl"/>
        </authorList>
    </citation>
    <scope>IDENTIFICATION</scope>
</reference>
<name>A0A663DM05_AQUCH</name>
<feature type="compositionally biased region" description="Pro residues" evidence="1">
    <location>
        <begin position="1"/>
        <end position="10"/>
    </location>
</feature>
<dbReference type="InParanoid" id="A0A663DM05"/>
<evidence type="ECO:0000313" key="3">
    <source>
        <dbReference type="Proteomes" id="UP000472275"/>
    </source>
</evidence>
<proteinExistence type="predicted"/>
<organism evidence="2 3">
    <name type="scientific">Aquila chrysaetos chrysaetos</name>
    <dbReference type="NCBI Taxonomy" id="223781"/>
    <lineage>
        <taxon>Eukaryota</taxon>
        <taxon>Metazoa</taxon>
        <taxon>Chordata</taxon>
        <taxon>Craniata</taxon>
        <taxon>Vertebrata</taxon>
        <taxon>Euteleostomi</taxon>
        <taxon>Archelosauria</taxon>
        <taxon>Archosauria</taxon>
        <taxon>Dinosauria</taxon>
        <taxon>Saurischia</taxon>
        <taxon>Theropoda</taxon>
        <taxon>Coelurosauria</taxon>
        <taxon>Aves</taxon>
        <taxon>Neognathae</taxon>
        <taxon>Neoaves</taxon>
        <taxon>Telluraves</taxon>
        <taxon>Accipitrimorphae</taxon>
        <taxon>Accipitriformes</taxon>
        <taxon>Accipitridae</taxon>
        <taxon>Accipitrinae</taxon>
        <taxon>Aquila</taxon>
    </lineage>
</organism>
<dbReference type="Proteomes" id="UP000472275">
    <property type="component" value="Chromosome 3"/>
</dbReference>
<dbReference type="AlphaFoldDB" id="A0A663DM05"/>
<keyword evidence="3" id="KW-1185">Reference proteome</keyword>
<dbReference type="Ensembl" id="ENSACCT00020000939.1">
    <property type="protein sequence ID" value="ENSACCP00020000907.1"/>
    <property type="gene ID" value="ENSACCG00020000632.1"/>
</dbReference>
<protein>
    <submittedName>
        <fullName evidence="2">Uncharacterized protein</fullName>
    </submittedName>
</protein>
<sequence>LSPGSTPHPPSSENGSGDLGEWEGLGVCAGGRGRCKVRVLLPQLWQLLVPSEPFPGEQCLLMLCRPCPAGGGTCPK</sequence>
<accession>A0A663DM05</accession>